<name>A0A2I1HT15_9GLOM</name>
<reference evidence="1 2" key="1">
    <citation type="submission" date="2015-10" db="EMBL/GenBank/DDBJ databases">
        <title>Genome analyses suggest a sexual origin of heterokaryosis in a supposedly ancient asexual fungus.</title>
        <authorList>
            <person name="Ropars J."/>
            <person name="Sedzielewska K."/>
            <person name="Noel J."/>
            <person name="Charron P."/>
            <person name="Farinelli L."/>
            <person name="Marton T."/>
            <person name="Kruger M."/>
            <person name="Pelin A."/>
            <person name="Brachmann A."/>
            <person name="Corradi N."/>
        </authorList>
    </citation>
    <scope>NUCLEOTIDE SEQUENCE [LARGE SCALE GENOMIC DNA]</scope>
    <source>
        <strain evidence="1 2">A4</strain>
    </source>
</reference>
<organism evidence="1 2">
    <name type="scientific">Rhizophagus irregularis</name>
    <dbReference type="NCBI Taxonomy" id="588596"/>
    <lineage>
        <taxon>Eukaryota</taxon>
        <taxon>Fungi</taxon>
        <taxon>Fungi incertae sedis</taxon>
        <taxon>Mucoromycota</taxon>
        <taxon>Glomeromycotina</taxon>
        <taxon>Glomeromycetes</taxon>
        <taxon>Glomerales</taxon>
        <taxon>Glomeraceae</taxon>
        <taxon>Rhizophagus</taxon>
    </lineage>
</organism>
<accession>A0A2I1HT15</accession>
<gene>
    <name evidence="1" type="ORF">RhiirA4_487822</name>
</gene>
<protein>
    <submittedName>
        <fullName evidence="1">Uncharacterized protein</fullName>
    </submittedName>
</protein>
<evidence type="ECO:0000313" key="1">
    <source>
        <dbReference type="EMBL" id="PKY62034.1"/>
    </source>
</evidence>
<keyword evidence="2" id="KW-1185">Reference proteome</keyword>
<dbReference type="AlphaFoldDB" id="A0A2I1HT15"/>
<dbReference type="EMBL" id="LLXI01006272">
    <property type="protein sequence ID" value="PKY62034.1"/>
    <property type="molecule type" value="Genomic_DNA"/>
</dbReference>
<proteinExistence type="predicted"/>
<sequence length="191" mass="22830">MKPDLFKAPACSRNQTLRYLNRKILEHPNFVNCLKIRTQEWLKIKAKQDWQYHVASNKKLLYPYSSFSIALQAHIQAEMSPRHVQFLNFWQDMFINNKIVDIDILPELPDGYAMAEGDFAKRNQDSRVSEEWKNLKIRKYEYESFGVSGGLPSSEEVRVVFQRTENNKLRFRIGWLFEDRKKERTKVHYEP</sequence>
<comment type="caution">
    <text evidence="1">The sequence shown here is derived from an EMBL/GenBank/DDBJ whole genome shotgun (WGS) entry which is preliminary data.</text>
</comment>
<dbReference type="Proteomes" id="UP000234323">
    <property type="component" value="Unassembled WGS sequence"/>
</dbReference>
<evidence type="ECO:0000313" key="2">
    <source>
        <dbReference type="Proteomes" id="UP000234323"/>
    </source>
</evidence>